<reference evidence="3" key="1">
    <citation type="journal article" date="2019" name="Int. J. Syst. Evol. Microbiol.">
        <title>The Global Catalogue of Microorganisms (GCM) 10K type strain sequencing project: providing services to taxonomists for standard genome sequencing and annotation.</title>
        <authorList>
            <consortium name="The Broad Institute Genomics Platform"/>
            <consortium name="The Broad Institute Genome Sequencing Center for Infectious Disease"/>
            <person name="Wu L."/>
            <person name="Ma J."/>
        </authorList>
    </citation>
    <scope>NUCLEOTIDE SEQUENCE [LARGE SCALE GENOMIC DNA]</scope>
    <source>
        <strain evidence="3">JCM 9731</strain>
    </source>
</reference>
<feature type="transmembrane region" description="Helical" evidence="1">
    <location>
        <begin position="6"/>
        <end position="27"/>
    </location>
</feature>
<evidence type="ECO:0000313" key="2">
    <source>
        <dbReference type="EMBL" id="GAA0339468.1"/>
    </source>
</evidence>
<protein>
    <submittedName>
        <fullName evidence="2">Uncharacterized protein</fullName>
    </submittedName>
</protein>
<dbReference type="Proteomes" id="UP001500782">
    <property type="component" value="Unassembled WGS sequence"/>
</dbReference>
<evidence type="ECO:0000256" key="1">
    <source>
        <dbReference type="SAM" id="Phobius"/>
    </source>
</evidence>
<comment type="caution">
    <text evidence="2">The sequence shown here is derived from an EMBL/GenBank/DDBJ whole genome shotgun (WGS) entry which is preliminary data.</text>
</comment>
<dbReference type="EMBL" id="BAAADJ010000057">
    <property type="protein sequence ID" value="GAA0339468.1"/>
    <property type="molecule type" value="Genomic_DNA"/>
</dbReference>
<proteinExistence type="predicted"/>
<name>A0ABP3GA19_9BACI</name>
<keyword evidence="3" id="KW-1185">Reference proteome</keyword>
<keyword evidence="1" id="KW-0812">Transmembrane</keyword>
<sequence length="62" mass="7455">MYNQDFNTIILSILSVWAVFLLFHRLIHSYRQKHTWKRDIILTFIQAVVVVLIIAPILDNFR</sequence>
<keyword evidence="1" id="KW-1133">Transmembrane helix</keyword>
<feature type="transmembrane region" description="Helical" evidence="1">
    <location>
        <begin position="39"/>
        <end position="58"/>
    </location>
</feature>
<keyword evidence="1" id="KW-0472">Membrane</keyword>
<organism evidence="2 3">
    <name type="scientific">Bacillus carboniphilus</name>
    <dbReference type="NCBI Taxonomy" id="86663"/>
    <lineage>
        <taxon>Bacteria</taxon>
        <taxon>Bacillati</taxon>
        <taxon>Bacillota</taxon>
        <taxon>Bacilli</taxon>
        <taxon>Bacillales</taxon>
        <taxon>Bacillaceae</taxon>
        <taxon>Bacillus</taxon>
    </lineage>
</organism>
<evidence type="ECO:0000313" key="3">
    <source>
        <dbReference type="Proteomes" id="UP001500782"/>
    </source>
</evidence>
<accession>A0ABP3GA19</accession>
<gene>
    <name evidence="2" type="ORF">GCM10008967_32250</name>
</gene>